<evidence type="ECO:0000313" key="1">
    <source>
        <dbReference type="EMBL" id="MBU2713332.1"/>
    </source>
</evidence>
<gene>
    <name evidence="1" type="ORF">KCG35_19880</name>
</gene>
<comment type="caution">
    <text evidence="1">The sequence shown here is derived from an EMBL/GenBank/DDBJ whole genome shotgun (WGS) entry which is preliminary data.</text>
</comment>
<name>A0ABS5ZGZ3_9GAMM</name>
<protein>
    <recommendedName>
        <fullName evidence="3">Response regulatory domain-containing protein</fullName>
    </recommendedName>
</protein>
<accession>A0ABS5ZGZ3</accession>
<reference evidence="1 2" key="1">
    <citation type="submission" date="2021-04" db="EMBL/GenBank/DDBJ databases">
        <authorList>
            <person name="Pira H."/>
            <person name="Risdian C."/>
            <person name="Wink J."/>
        </authorList>
    </citation>
    <scope>NUCLEOTIDE SEQUENCE [LARGE SCALE GENOMIC DNA]</scope>
    <source>
        <strain evidence="1 2">WH53</strain>
    </source>
</reference>
<dbReference type="EMBL" id="JAGSOY010000073">
    <property type="protein sequence ID" value="MBU2713332.1"/>
    <property type="molecule type" value="Genomic_DNA"/>
</dbReference>
<evidence type="ECO:0008006" key="3">
    <source>
        <dbReference type="Google" id="ProtNLM"/>
    </source>
</evidence>
<evidence type="ECO:0000313" key="2">
    <source>
        <dbReference type="Proteomes" id="UP000690515"/>
    </source>
</evidence>
<dbReference type="Proteomes" id="UP000690515">
    <property type="component" value="Unassembled WGS sequence"/>
</dbReference>
<dbReference type="RefSeq" id="WP_215821619.1">
    <property type="nucleotide sequence ID" value="NZ_JAGSOY010000073.1"/>
</dbReference>
<proteinExistence type="predicted"/>
<organism evidence="1 2">
    <name type="scientific">Zooshikella harenae</name>
    <dbReference type="NCBI Taxonomy" id="2827238"/>
    <lineage>
        <taxon>Bacteria</taxon>
        <taxon>Pseudomonadati</taxon>
        <taxon>Pseudomonadota</taxon>
        <taxon>Gammaproteobacteria</taxon>
        <taxon>Oceanospirillales</taxon>
        <taxon>Zooshikellaceae</taxon>
        <taxon>Zooshikella</taxon>
    </lineage>
</organism>
<sequence>MRVAVSKRGSYNADIYCSDSHSAKKILKENRVSILAIDFYLNGRHNGKTILTWAREKNLLPQFVVVTENNRDKRVLLALELTRGGYRTADGTTFIKGHL</sequence>
<keyword evidence="2" id="KW-1185">Reference proteome</keyword>